<dbReference type="PROSITE" id="PS01199">
    <property type="entry name" value="RIBOSOMAL_L1"/>
    <property type="match status" value="1"/>
</dbReference>
<dbReference type="GO" id="GO:0000049">
    <property type="term" value="F:tRNA binding"/>
    <property type="evidence" value="ECO:0007669"/>
    <property type="project" value="UniProtKB-KW"/>
</dbReference>
<dbReference type="HAMAP" id="MF_01318_B">
    <property type="entry name" value="Ribosomal_uL1_B"/>
    <property type="match status" value="1"/>
</dbReference>
<evidence type="ECO:0000256" key="2">
    <source>
        <dbReference type="ARBA" id="ARBA00022491"/>
    </source>
</evidence>
<evidence type="ECO:0000256" key="10">
    <source>
        <dbReference type="RuleBase" id="RU000659"/>
    </source>
</evidence>
<evidence type="ECO:0000313" key="11">
    <source>
        <dbReference type="EMBL" id="MDC0827482.1"/>
    </source>
</evidence>
<dbReference type="AlphaFoldDB" id="A0A1Y4M0T3"/>
<gene>
    <name evidence="9 11" type="primary">rplA</name>
    <name evidence="12" type="ORF">B5F14_05215</name>
    <name evidence="11" type="ORF">POG00_02025</name>
</gene>
<keyword evidence="6 9" id="KW-0689">Ribosomal protein</keyword>
<dbReference type="EMBL" id="JAQNCK010000004">
    <property type="protein sequence ID" value="MDC0827482.1"/>
    <property type="molecule type" value="Genomic_DNA"/>
</dbReference>
<evidence type="ECO:0000256" key="6">
    <source>
        <dbReference type="ARBA" id="ARBA00022980"/>
    </source>
</evidence>
<comment type="function">
    <text evidence="9">Binds directly to 23S rRNA. The L1 stalk is quite mobile in the ribosome, and is involved in E site tRNA release.</text>
</comment>
<dbReference type="Proteomes" id="UP000195447">
    <property type="component" value="Unassembled WGS sequence"/>
</dbReference>
<name>A0A1Y4M0T3_9FIRM</name>
<dbReference type="GO" id="GO:0019843">
    <property type="term" value="F:rRNA binding"/>
    <property type="evidence" value="ECO:0007669"/>
    <property type="project" value="UniProtKB-UniRule"/>
</dbReference>
<protein>
    <recommendedName>
        <fullName evidence="8 9">Large ribosomal subunit protein uL1</fullName>
    </recommendedName>
</protein>
<dbReference type="NCBIfam" id="TIGR01169">
    <property type="entry name" value="rplA_bact"/>
    <property type="match status" value="1"/>
</dbReference>
<dbReference type="RefSeq" id="WP_015535590.1">
    <property type="nucleotide sequence ID" value="NZ_CABKSV010000097.1"/>
</dbReference>
<dbReference type="InterPro" id="IPR005878">
    <property type="entry name" value="Ribosom_uL1_bac-type"/>
</dbReference>
<keyword evidence="7 9" id="KW-0687">Ribonucleoprotein</keyword>
<dbReference type="CDD" id="cd00403">
    <property type="entry name" value="Ribosomal_L1"/>
    <property type="match status" value="1"/>
</dbReference>
<proteinExistence type="inferred from homology"/>
<evidence type="ECO:0000256" key="7">
    <source>
        <dbReference type="ARBA" id="ARBA00023274"/>
    </source>
</evidence>
<dbReference type="PANTHER" id="PTHR36427:SF3">
    <property type="entry name" value="LARGE RIBOSOMAL SUBUNIT PROTEIN UL1M"/>
    <property type="match status" value="1"/>
</dbReference>
<dbReference type="InterPro" id="IPR023673">
    <property type="entry name" value="Ribosomal_uL1_CS"/>
</dbReference>
<keyword evidence="3 9" id="KW-0699">rRNA-binding</keyword>
<sequence length="228" mass="24713">MAKVSKRYAEAAKLVDSEKTYSIEEAVALAKKSSTVKFDASVEVSFRLNVDPRHADQQIRGAMVLPNGTGKTQRVCVVAQGDKEKAAKEAGADFVGGADIIEKIQKGWFDFDVLVATPDMMGQLGKLGRVLGPKGLMPNPKTGTVTMDVAKAVDEIKKGKVTYRVDKEGNINVMIGKVSFEEDKLVENFRAIYNTIAKARPTTVKGAYMKNLVLSTTMGPGIKVTIEK</sequence>
<comment type="function">
    <text evidence="9">Protein L1 is also a translational repressor protein, it controls the translation of the L11 operon by binding to its mRNA.</text>
</comment>
<comment type="subunit">
    <text evidence="9">Part of the 50S ribosomal subunit.</text>
</comment>
<reference evidence="11" key="3">
    <citation type="submission" date="2023-01" db="EMBL/GenBank/DDBJ databases">
        <title>Human gut microbiome strain richness.</title>
        <authorList>
            <person name="Chen-Liaw A."/>
        </authorList>
    </citation>
    <scope>NUCLEOTIDE SEQUENCE</scope>
    <source>
        <strain evidence="11">D55st1_G4_D55t1_190419</strain>
    </source>
</reference>
<dbReference type="PANTHER" id="PTHR36427">
    <property type="entry name" value="54S RIBOSOMAL PROTEIN L1, MITOCHONDRIAL"/>
    <property type="match status" value="1"/>
</dbReference>
<evidence type="ECO:0000256" key="8">
    <source>
        <dbReference type="ARBA" id="ARBA00035241"/>
    </source>
</evidence>
<keyword evidence="2 9" id="KW-0678">Repressor</keyword>
<dbReference type="Proteomes" id="UP001220658">
    <property type="component" value="Unassembled WGS sequence"/>
</dbReference>
<evidence type="ECO:0000256" key="1">
    <source>
        <dbReference type="ARBA" id="ARBA00010531"/>
    </source>
</evidence>
<dbReference type="InterPro" id="IPR016095">
    <property type="entry name" value="Ribosomal_uL1_3-a/b-sand"/>
</dbReference>
<keyword evidence="9" id="KW-0820">tRNA-binding</keyword>
<comment type="caution">
    <text evidence="12">The sequence shown here is derived from an EMBL/GenBank/DDBJ whole genome shotgun (WGS) entry which is preliminary data.</text>
</comment>
<dbReference type="GO" id="GO:0006417">
    <property type="term" value="P:regulation of translation"/>
    <property type="evidence" value="ECO:0007669"/>
    <property type="project" value="UniProtKB-KW"/>
</dbReference>
<accession>A0A1Y4M0T3</accession>
<reference evidence="12" key="2">
    <citation type="journal article" date="2018" name="BMC Genomics">
        <title>Whole genome sequencing and function prediction of 133 gut anaerobes isolated from chicken caecum in pure cultures.</title>
        <authorList>
            <person name="Medvecky M."/>
            <person name="Cejkova D."/>
            <person name="Polansky O."/>
            <person name="Karasova D."/>
            <person name="Kubasova T."/>
            <person name="Cizek A."/>
            <person name="Rychlik I."/>
        </authorList>
    </citation>
    <scope>NUCLEOTIDE SEQUENCE</scope>
    <source>
        <strain evidence="12">An178</strain>
    </source>
</reference>
<dbReference type="GO" id="GO:0003735">
    <property type="term" value="F:structural constituent of ribosome"/>
    <property type="evidence" value="ECO:0007669"/>
    <property type="project" value="InterPro"/>
</dbReference>
<dbReference type="GO" id="GO:0015934">
    <property type="term" value="C:large ribosomal subunit"/>
    <property type="evidence" value="ECO:0007669"/>
    <property type="project" value="InterPro"/>
</dbReference>
<dbReference type="InterPro" id="IPR028364">
    <property type="entry name" value="Ribosomal_uL1/biogenesis"/>
</dbReference>
<organism evidence="12 13">
    <name type="scientific">Faecalitalea cylindroides</name>
    <dbReference type="NCBI Taxonomy" id="39483"/>
    <lineage>
        <taxon>Bacteria</taxon>
        <taxon>Bacillati</taxon>
        <taxon>Bacillota</taxon>
        <taxon>Erysipelotrichia</taxon>
        <taxon>Erysipelotrichales</taxon>
        <taxon>Erysipelotrichaceae</taxon>
        <taxon>Faecalitalea</taxon>
    </lineage>
</organism>
<dbReference type="FunFam" id="3.40.50.790:FF:000001">
    <property type="entry name" value="50S ribosomal protein L1"/>
    <property type="match status" value="1"/>
</dbReference>
<dbReference type="InterPro" id="IPR023674">
    <property type="entry name" value="Ribosomal_uL1-like"/>
</dbReference>
<dbReference type="Gene3D" id="3.30.190.20">
    <property type="match status" value="1"/>
</dbReference>
<dbReference type="Gene3D" id="3.40.50.790">
    <property type="match status" value="1"/>
</dbReference>
<dbReference type="SUPFAM" id="SSF56808">
    <property type="entry name" value="Ribosomal protein L1"/>
    <property type="match status" value="1"/>
</dbReference>
<evidence type="ECO:0000256" key="9">
    <source>
        <dbReference type="HAMAP-Rule" id="MF_01318"/>
    </source>
</evidence>
<dbReference type="Pfam" id="PF00687">
    <property type="entry name" value="Ribosomal_L1"/>
    <property type="match status" value="1"/>
</dbReference>
<reference evidence="13" key="1">
    <citation type="submission" date="2017-04" db="EMBL/GenBank/DDBJ databases">
        <title>Function of individual gut microbiota members based on whole genome sequencing of pure cultures obtained from chicken caecum.</title>
        <authorList>
            <person name="Medvecky M."/>
            <person name="Cejkova D."/>
            <person name="Polansky O."/>
            <person name="Karasova D."/>
            <person name="Kubasova T."/>
            <person name="Cizek A."/>
            <person name="Rychlik I."/>
        </authorList>
    </citation>
    <scope>NUCLEOTIDE SEQUENCE [LARGE SCALE GENOMIC DNA]</scope>
    <source>
        <strain evidence="13">An178</strain>
    </source>
</reference>
<dbReference type="InterPro" id="IPR002143">
    <property type="entry name" value="Ribosomal_uL1"/>
</dbReference>
<dbReference type="GO" id="GO:0006412">
    <property type="term" value="P:translation"/>
    <property type="evidence" value="ECO:0007669"/>
    <property type="project" value="UniProtKB-UniRule"/>
</dbReference>
<evidence type="ECO:0000256" key="5">
    <source>
        <dbReference type="ARBA" id="ARBA00022884"/>
    </source>
</evidence>
<comment type="similarity">
    <text evidence="1 9 10">Belongs to the universal ribosomal protein uL1 family.</text>
</comment>
<dbReference type="GeneID" id="79875611"/>
<dbReference type="EMBL" id="NFKM01000008">
    <property type="protein sequence ID" value="OUP60951.1"/>
    <property type="molecule type" value="Genomic_DNA"/>
</dbReference>
<evidence type="ECO:0000256" key="4">
    <source>
        <dbReference type="ARBA" id="ARBA00022845"/>
    </source>
</evidence>
<keyword evidence="5 9" id="KW-0694">RNA-binding</keyword>
<evidence type="ECO:0000256" key="3">
    <source>
        <dbReference type="ARBA" id="ARBA00022730"/>
    </source>
</evidence>
<dbReference type="PIRSF" id="PIRSF002155">
    <property type="entry name" value="Ribosomal_L1"/>
    <property type="match status" value="1"/>
</dbReference>
<evidence type="ECO:0000313" key="13">
    <source>
        <dbReference type="Proteomes" id="UP000195447"/>
    </source>
</evidence>
<keyword evidence="4 9" id="KW-0810">Translation regulation</keyword>
<keyword evidence="13" id="KW-1185">Reference proteome</keyword>
<evidence type="ECO:0000313" key="12">
    <source>
        <dbReference type="EMBL" id="OUP60951.1"/>
    </source>
</evidence>